<dbReference type="AlphaFoldDB" id="A0A2R5F076"/>
<keyword evidence="2" id="KW-1185">Reference proteome</keyword>
<dbReference type="EMBL" id="BDQX01000231">
    <property type="protein sequence ID" value="GBG09473.1"/>
    <property type="molecule type" value="Genomic_DNA"/>
</dbReference>
<evidence type="ECO:0000313" key="2">
    <source>
        <dbReference type="Proteomes" id="UP000245202"/>
    </source>
</evidence>
<accession>A0A2R5F076</accession>
<gene>
    <name evidence="1" type="ORF">PAT3040_04119</name>
</gene>
<reference evidence="1 2" key="1">
    <citation type="submission" date="2017-08" db="EMBL/GenBank/DDBJ databases">
        <title>Substantial Increase in Enzyme Production by Combined Drug-Resistance Mutations in Paenibacillus agaridevorans.</title>
        <authorList>
            <person name="Tanaka Y."/>
            <person name="Funane K."/>
            <person name="Hosaka T."/>
            <person name="Shiwa Y."/>
            <person name="Fujita N."/>
            <person name="Miyazaki T."/>
            <person name="Yoshikawa H."/>
            <person name="Murakami K."/>
            <person name="Kasahara K."/>
            <person name="Inaoka T."/>
            <person name="Hiraga Y."/>
            <person name="Ochi K."/>
        </authorList>
    </citation>
    <scope>NUCLEOTIDE SEQUENCE [LARGE SCALE GENOMIC DNA]</scope>
    <source>
        <strain evidence="1 2">T-3040</strain>
    </source>
</reference>
<sequence>MPYVPNPDKPGELSTIAEGISAFFECCTEGGGVNLEKFAKWKSRYPAAMWEAYETLNMVLDEHYPPLEAGA</sequence>
<organism evidence="1 2">
    <name type="scientific">Paenibacillus agaridevorans</name>
    <dbReference type="NCBI Taxonomy" id="171404"/>
    <lineage>
        <taxon>Bacteria</taxon>
        <taxon>Bacillati</taxon>
        <taxon>Bacillota</taxon>
        <taxon>Bacilli</taxon>
        <taxon>Bacillales</taxon>
        <taxon>Paenibacillaceae</taxon>
        <taxon>Paenibacillus</taxon>
    </lineage>
</organism>
<evidence type="ECO:0000313" key="1">
    <source>
        <dbReference type="EMBL" id="GBG09473.1"/>
    </source>
</evidence>
<comment type="caution">
    <text evidence="1">The sequence shown here is derived from an EMBL/GenBank/DDBJ whole genome shotgun (WGS) entry which is preliminary data.</text>
</comment>
<dbReference type="Proteomes" id="UP000245202">
    <property type="component" value="Unassembled WGS sequence"/>
</dbReference>
<proteinExistence type="predicted"/>
<protein>
    <submittedName>
        <fullName evidence="1">Uncharacterized protein</fullName>
    </submittedName>
</protein>
<dbReference type="RefSeq" id="WP_108994206.1">
    <property type="nucleotide sequence ID" value="NZ_BDQX01000231.1"/>
</dbReference>
<name>A0A2R5F076_9BACL</name>